<reference evidence="1 2" key="1">
    <citation type="submission" date="2017-09" db="EMBL/GenBank/DDBJ databases">
        <title>Depth-based differentiation of microbial function through sediment-hosted aquifers and enrichment of novel symbionts in the deep terrestrial subsurface.</title>
        <authorList>
            <person name="Probst A.J."/>
            <person name="Ladd B."/>
            <person name="Jarett J.K."/>
            <person name="Geller-Mcgrath D.E."/>
            <person name="Sieber C.M."/>
            <person name="Emerson J.B."/>
            <person name="Anantharaman K."/>
            <person name="Thomas B.C."/>
            <person name="Malmstrom R."/>
            <person name="Stieglmeier M."/>
            <person name="Klingl A."/>
            <person name="Woyke T."/>
            <person name="Ryan C.M."/>
            <person name="Banfield J.F."/>
        </authorList>
    </citation>
    <scope>NUCLEOTIDE SEQUENCE [LARGE SCALE GENOMIC DNA]</scope>
    <source>
        <strain evidence="1">CG11_big_fil_rev_8_21_14_0_20_35_14</strain>
    </source>
</reference>
<evidence type="ECO:0008006" key="3">
    <source>
        <dbReference type="Google" id="ProtNLM"/>
    </source>
</evidence>
<dbReference type="AlphaFoldDB" id="A0A2H0KNE7"/>
<dbReference type="Proteomes" id="UP000229570">
    <property type="component" value="Unassembled WGS sequence"/>
</dbReference>
<name>A0A2H0KNE7_9BACT</name>
<dbReference type="CDD" id="cd18785">
    <property type="entry name" value="SF2_C"/>
    <property type="match status" value="1"/>
</dbReference>
<feature type="non-terminal residue" evidence="1">
    <location>
        <position position="1"/>
    </location>
</feature>
<dbReference type="EMBL" id="PCVL01000083">
    <property type="protein sequence ID" value="PIQ72053.1"/>
    <property type="molecule type" value="Genomic_DNA"/>
</dbReference>
<dbReference type="Gene3D" id="3.40.50.300">
    <property type="entry name" value="P-loop containing nucleotide triphosphate hydrolases"/>
    <property type="match status" value="1"/>
</dbReference>
<dbReference type="InterPro" id="IPR027417">
    <property type="entry name" value="P-loop_NTPase"/>
</dbReference>
<evidence type="ECO:0000313" key="1">
    <source>
        <dbReference type="EMBL" id="PIQ72053.1"/>
    </source>
</evidence>
<organism evidence="1 2">
    <name type="scientific">Candidatus Roizmanbacteria bacterium CG11_big_fil_rev_8_21_14_0_20_35_14</name>
    <dbReference type="NCBI Taxonomy" id="1974855"/>
    <lineage>
        <taxon>Bacteria</taxon>
        <taxon>Candidatus Roizmaniibacteriota</taxon>
    </lineage>
</organism>
<protein>
    <recommendedName>
        <fullName evidence="3">Restriction endonuclease subunit R</fullName>
    </recommendedName>
</protein>
<evidence type="ECO:0000313" key="2">
    <source>
        <dbReference type="Proteomes" id="UP000229570"/>
    </source>
</evidence>
<gene>
    <name evidence="1" type="ORF">COV86_05090</name>
</gene>
<proteinExistence type="predicted"/>
<comment type="caution">
    <text evidence="1">The sequence shown here is derived from an EMBL/GenBank/DDBJ whole genome shotgun (WGS) entry which is preliminary data.</text>
</comment>
<sequence>QLPDRIGQTEDYQKDLVIRILKDKYKISTENGKLSIWLSGEHINKENVEKADSEVEVLIFKQAIALGWDCPRAQILVLFREWHSPIFSIQTVGRIMRMPEPDKGHYQNDILNYGYVYTNLSDIEIKEDLAGGYISIFTSYRKKDYKPIDLLSYYSVRHREKTRLSPFFIQIFLKEAERYQLKKRADKKAIKLDIKVFSDWKTEDIDLLTSKTILADKPIEMSNYDFQRLFDFFVRRSLQEGTVYLYPEDRSVGRIKESIYKFFEKEFKMERGEGEDEAIKTVLSDKNIGHFFNVIDKAKEKYIKEVIERTSELGFIENWNISEKQTFNETYQKEDRRKSIMQPFYIDEKWKSEKAFINYLDSKTNSVEWWFKNSDRDATFFAVPYENGEKKPFYVDFIVKFKDGKIGLFDTHGIHLSDFKAKAEGLHKYIESENKRGKRLFSGLIMNTDSRNYKGRWIYFDETSKEFKNNDFSNWKDLLI</sequence>
<accession>A0A2H0KNE7</accession>
<dbReference type="SUPFAM" id="SSF52540">
    <property type="entry name" value="P-loop containing nucleoside triphosphate hydrolases"/>
    <property type="match status" value="1"/>
</dbReference>